<comment type="caution">
    <text evidence="1">The sequence shown here is derived from an EMBL/GenBank/DDBJ whole genome shotgun (WGS) entry which is preliminary data.</text>
</comment>
<sequence length="152" mass="16842">MKSPDLRGQTSNCVSPDPDSCLTDCEGCCRPGGEIRPPACEAVPIFKTRVHAADKKTQINSTSRRKQILETNGRWELKLMAAKGLIFILIRTSQASGLHEGERRSQVALTAYPLLMEAYRLNRKEASVTGEQHRGTESAYARTRINVSVFGH</sequence>
<accession>A0A9N7YMW1</accession>
<reference evidence="1" key="1">
    <citation type="submission" date="2020-03" db="EMBL/GenBank/DDBJ databases">
        <authorList>
            <person name="Weist P."/>
        </authorList>
    </citation>
    <scope>NUCLEOTIDE SEQUENCE</scope>
</reference>
<dbReference type="Proteomes" id="UP001153269">
    <property type="component" value="Unassembled WGS sequence"/>
</dbReference>
<evidence type="ECO:0000313" key="1">
    <source>
        <dbReference type="EMBL" id="CAB1431116.1"/>
    </source>
</evidence>
<protein>
    <submittedName>
        <fullName evidence="1">Uncharacterized protein</fullName>
    </submittedName>
</protein>
<keyword evidence="2" id="KW-1185">Reference proteome</keyword>
<gene>
    <name evidence="1" type="ORF">PLEPLA_LOCUS19115</name>
</gene>
<organism evidence="1 2">
    <name type="scientific">Pleuronectes platessa</name>
    <name type="common">European plaice</name>
    <dbReference type="NCBI Taxonomy" id="8262"/>
    <lineage>
        <taxon>Eukaryota</taxon>
        <taxon>Metazoa</taxon>
        <taxon>Chordata</taxon>
        <taxon>Craniata</taxon>
        <taxon>Vertebrata</taxon>
        <taxon>Euteleostomi</taxon>
        <taxon>Actinopterygii</taxon>
        <taxon>Neopterygii</taxon>
        <taxon>Teleostei</taxon>
        <taxon>Neoteleostei</taxon>
        <taxon>Acanthomorphata</taxon>
        <taxon>Carangaria</taxon>
        <taxon>Pleuronectiformes</taxon>
        <taxon>Pleuronectoidei</taxon>
        <taxon>Pleuronectidae</taxon>
        <taxon>Pleuronectes</taxon>
    </lineage>
</organism>
<dbReference type="EMBL" id="CADEAL010001307">
    <property type="protein sequence ID" value="CAB1431116.1"/>
    <property type="molecule type" value="Genomic_DNA"/>
</dbReference>
<dbReference type="AlphaFoldDB" id="A0A9N7YMW1"/>
<proteinExistence type="predicted"/>
<name>A0A9N7YMW1_PLEPL</name>
<evidence type="ECO:0000313" key="2">
    <source>
        <dbReference type="Proteomes" id="UP001153269"/>
    </source>
</evidence>